<dbReference type="STRING" id="1409788.NC99_25490"/>
<accession>A0A0L8V882</accession>
<sequence length="104" mass="10598">MEKRKTDVETKIQDSLGKKMTRKEAIKKTGYAAASAATMMILLSNNATAGGGQDDGYKIGDGFKSNNANGRGGGRQGGGQGGGRHGGGRHGGGRHDGPSSSPCY</sequence>
<gene>
    <name evidence="2" type="ORF">NC99_25490</name>
</gene>
<dbReference type="Proteomes" id="UP000036958">
    <property type="component" value="Unassembled WGS sequence"/>
</dbReference>
<comment type="caution">
    <text evidence="2">The sequence shown here is derived from an EMBL/GenBank/DDBJ whole genome shotgun (WGS) entry which is preliminary data.</text>
</comment>
<dbReference type="PATRIC" id="fig|1409788.3.peg.2628"/>
<keyword evidence="3" id="KW-1185">Reference proteome</keyword>
<organism evidence="2 3">
    <name type="scientific">Sunxiuqinia dokdonensis</name>
    <dbReference type="NCBI Taxonomy" id="1409788"/>
    <lineage>
        <taxon>Bacteria</taxon>
        <taxon>Pseudomonadati</taxon>
        <taxon>Bacteroidota</taxon>
        <taxon>Bacteroidia</taxon>
        <taxon>Marinilabiliales</taxon>
        <taxon>Prolixibacteraceae</taxon>
        <taxon>Sunxiuqinia</taxon>
    </lineage>
</organism>
<feature type="region of interest" description="Disordered" evidence="1">
    <location>
        <begin position="1"/>
        <end position="25"/>
    </location>
</feature>
<proteinExistence type="predicted"/>
<dbReference type="EMBL" id="LGIA01000158">
    <property type="protein sequence ID" value="KOH44641.1"/>
    <property type="molecule type" value="Genomic_DNA"/>
</dbReference>
<evidence type="ECO:0000313" key="2">
    <source>
        <dbReference type="EMBL" id="KOH44641.1"/>
    </source>
</evidence>
<reference evidence="3" key="1">
    <citation type="submission" date="2015-07" db="EMBL/GenBank/DDBJ databases">
        <title>Genome sequencing of Sunxiuqinia dokdonensis strain SK.</title>
        <authorList>
            <person name="Ahn S."/>
            <person name="Kim B.-C."/>
        </authorList>
    </citation>
    <scope>NUCLEOTIDE SEQUENCE [LARGE SCALE GENOMIC DNA]</scope>
    <source>
        <strain evidence="3">SK</strain>
    </source>
</reference>
<feature type="compositionally biased region" description="Basic and acidic residues" evidence="1">
    <location>
        <begin position="1"/>
        <end position="12"/>
    </location>
</feature>
<evidence type="ECO:0000313" key="3">
    <source>
        <dbReference type="Proteomes" id="UP000036958"/>
    </source>
</evidence>
<feature type="region of interest" description="Disordered" evidence="1">
    <location>
        <begin position="46"/>
        <end position="104"/>
    </location>
</feature>
<protein>
    <submittedName>
        <fullName evidence="2">Uncharacterized protein</fullName>
    </submittedName>
</protein>
<feature type="compositionally biased region" description="Gly residues" evidence="1">
    <location>
        <begin position="70"/>
        <end position="85"/>
    </location>
</feature>
<dbReference type="RefSeq" id="WP_053183889.1">
    <property type="nucleotide sequence ID" value="NZ_LGIA01000158.1"/>
</dbReference>
<dbReference type="AlphaFoldDB" id="A0A0L8V882"/>
<evidence type="ECO:0000256" key="1">
    <source>
        <dbReference type="SAM" id="MobiDB-lite"/>
    </source>
</evidence>
<name>A0A0L8V882_9BACT</name>